<keyword evidence="1" id="KW-0812">Transmembrane</keyword>
<dbReference type="RefSeq" id="WP_036712037.1">
    <property type="nucleotide sequence ID" value="NZ_BORW01000019.1"/>
</dbReference>
<comment type="caution">
    <text evidence="2">The sequence shown here is derived from an EMBL/GenBank/DDBJ whole genome shotgun (WGS) entry which is preliminary data.</text>
</comment>
<organism evidence="2 3">
    <name type="scientific">Paenibacillus cookii</name>
    <dbReference type="NCBI Taxonomy" id="157839"/>
    <lineage>
        <taxon>Bacteria</taxon>
        <taxon>Bacillati</taxon>
        <taxon>Bacillota</taxon>
        <taxon>Bacilli</taxon>
        <taxon>Bacillales</taxon>
        <taxon>Paenibacillaceae</taxon>
        <taxon>Paenibacillus</taxon>
    </lineage>
</organism>
<feature type="transmembrane region" description="Helical" evidence="1">
    <location>
        <begin position="25"/>
        <end position="45"/>
    </location>
</feature>
<dbReference type="EMBL" id="BORW01000019">
    <property type="protein sequence ID" value="GIO68548.1"/>
    <property type="molecule type" value="Genomic_DNA"/>
</dbReference>
<reference evidence="2 3" key="1">
    <citation type="submission" date="2021-03" db="EMBL/GenBank/DDBJ databases">
        <title>Antimicrobial resistance genes in bacteria isolated from Japanese honey, and their potential for conferring macrolide and lincosamide resistance in the American foulbrood pathogen Paenibacillus larvae.</title>
        <authorList>
            <person name="Okamoto M."/>
            <person name="Kumagai M."/>
            <person name="Kanamori H."/>
            <person name="Takamatsu D."/>
        </authorList>
    </citation>
    <scope>NUCLEOTIDE SEQUENCE [LARGE SCALE GENOMIC DNA]</scope>
    <source>
        <strain evidence="2 3">J21TS3</strain>
    </source>
</reference>
<keyword evidence="1" id="KW-1133">Transmembrane helix</keyword>
<protein>
    <submittedName>
        <fullName evidence="2">Uncharacterized protein</fullName>
    </submittedName>
</protein>
<evidence type="ECO:0000256" key="1">
    <source>
        <dbReference type="SAM" id="Phobius"/>
    </source>
</evidence>
<feature type="transmembrane region" description="Helical" evidence="1">
    <location>
        <begin position="51"/>
        <end position="72"/>
    </location>
</feature>
<evidence type="ECO:0000313" key="3">
    <source>
        <dbReference type="Proteomes" id="UP000680638"/>
    </source>
</evidence>
<evidence type="ECO:0000313" key="2">
    <source>
        <dbReference type="EMBL" id="GIO68548.1"/>
    </source>
</evidence>
<gene>
    <name evidence="2" type="ORF">J21TS3_33690</name>
</gene>
<name>A0ABQ4LZG7_9BACL</name>
<keyword evidence="3" id="KW-1185">Reference proteome</keyword>
<proteinExistence type="predicted"/>
<keyword evidence="1" id="KW-0472">Membrane</keyword>
<dbReference type="Proteomes" id="UP000680638">
    <property type="component" value="Unassembled WGS sequence"/>
</dbReference>
<accession>A0ABQ4LZG7</accession>
<sequence>MTTLILALFTAAMIGVVMFGKKHEILIASIINAVLLAGLVTAFSLNPGPDGLFYMALVFYFVIPMYGVIALFGAMKKSRVKKENSLV</sequence>